<evidence type="ECO:0000256" key="4">
    <source>
        <dbReference type="ARBA" id="ARBA00022692"/>
    </source>
</evidence>
<dbReference type="InterPro" id="IPR004813">
    <property type="entry name" value="OPT"/>
</dbReference>
<feature type="transmembrane region" description="Helical" evidence="10">
    <location>
        <begin position="599"/>
        <end position="617"/>
    </location>
</feature>
<evidence type="ECO:0000256" key="9">
    <source>
        <dbReference type="SAM" id="MobiDB-lite"/>
    </source>
</evidence>
<feature type="region of interest" description="Disordered" evidence="9">
    <location>
        <begin position="1"/>
        <end position="34"/>
    </location>
</feature>
<feature type="transmembrane region" description="Helical" evidence="10">
    <location>
        <begin position="271"/>
        <end position="300"/>
    </location>
</feature>
<keyword evidence="7 10" id="KW-1133">Transmembrane helix</keyword>
<dbReference type="GO" id="GO:0015031">
    <property type="term" value="P:protein transport"/>
    <property type="evidence" value="ECO:0007669"/>
    <property type="project" value="UniProtKB-KW"/>
</dbReference>
<sequence>MSSLVEGVNALPPINKESASSDDEKTSFKDEKSFEKGADNKVSVLKVTDVGGVFEDGRAIDMGEDGKERPIVSAEDWSLRLISLDDDPTLPVWTFRLWFCSIGLSCFGAVLSQIFSFRPQTVYVSQLFLQTAAFGLGKLLEEILPGPNNRLPFLRTSDSAFWRFINPGPFNIKEHVGILIMSAAATHGALAISIFSADDLFYGFQPNPAIAIFTLLGSQLLGYGLAGMMSSFLVYPTFIVFPNLIPTIQMFEVLHNNTENFLQKKRIKFFWVLFVGAFVWEWFPEYIAPLLTGVSIMCLARRDSAWVTRIFGGAAGNEGLGLFSPLFRLELRRVGWIGLRGTYLDDELIYGRLSFVGVYANNVWSSQNFPFLTQNMTKLLSWTQITRSTATKLEAVGLPFMAGTQVISKIAASLSFGATVTHMILWNGKQVWDTIKIARANKIDDVIDSQPLAHYEKMKVYNEVPMWWYTGMFVVSIAYGTCYKLHWRGAVTLVLFPTERPYESLRDTSGFAAIFLPIISTLYAVLCYVPGTEDIARMLGAALVPGKPHANMYFTMVNVFALMPTIPPNRSFNDTRPKDGTVHEASSQSDVYYVGPSYFDLWQCGGAVIGAILNYIIMKVVINANREILLSIQGTNVWSGASIQSFNSDAITWGGLAKYLYQPSGRYGIIPMSILIGLVVPIPFWFLHRKYPKLHFDGVITPMICSEIGALSGGINSAIFNTFLLCMFSQFYLRRYHPRWFRKYNFLMSAALDGGTEVMVFVYSFAVGGAGGRVVNFPNWALNPTGNPDYCKRLT</sequence>
<keyword evidence="4 10" id="KW-0812">Transmembrane</keyword>
<proteinExistence type="inferred from homology"/>
<feature type="transmembrane region" description="Helical" evidence="10">
    <location>
        <begin position="466"/>
        <end position="486"/>
    </location>
</feature>
<keyword evidence="6" id="KW-0653">Protein transport</keyword>
<accession>A0AA39QMI2</accession>
<dbReference type="Pfam" id="PF03169">
    <property type="entry name" value="OPT"/>
    <property type="match status" value="2"/>
</dbReference>
<reference evidence="11" key="1">
    <citation type="submission" date="2023-06" db="EMBL/GenBank/DDBJ databases">
        <authorList>
            <consortium name="Lawrence Berkeley National Laboratory"/>
            <person name="Ahrendt S."/>
            <person name="Sahu N."/>
            <person name="Indic B."/>
            <person name="Wong-Bajracharya J."/>
            <person name="Merenyi Z."/>
            <person name="Ke H.-M."/>
            <person name="Monk M."/>
            <person name="Kocsube S."/>
            <person name="Drula E."/>
            <person name="Lipzen A."/>
            <person name="Balint B."/>
            <person name="Henrissat B."/>
            <person name="Andreopoulos B."/>
            <person name="Martin F.M."/>
            <person name="Harder C.B."/>
            <person name="Rigling D."/>
            <person name="Ford K.L."/>
            <person name="Foster G.D."/>
            <person name="Pangilinan J."/>
            <person name="Papanicolaou A."/>
            <person name="Barry K."/>
            <person name="LaButti K."/>
            <person name="Viragh M."/>
            <person name="Koriabine M."/>
            <person name="Yan M."/>
            <person name="Riley R."/>
            <person name="Champramary S."/>
            <person name="Plett K.L."/>
            <person name="Tsai I.J."/>
            <person name="Slot J."/>
            <person name="Sipos G."/>
            <person name="Plett J."/>
            <person name="Nagy L.G."/>
            <person name="Grigoriev I.V."/>
        </authorList>
    </citation>
    <scope>NUCLEOTIDE SEQUENCE</scope>
    <source>
        <strain evidence="11">HWK02</strain>
    </source>
</reference>
<dbReference type="Proteomes" id="UP001175228">
    <property type="component" value="Unassembled WGS sequence"/>
</dbReference>
<evidence type="ECO:0000256" key="6">
    <source>
        <dbReference type="ARBA" id="ARBA00022927"/>
    </source>
</evidence>
<keyword evidence="5" id="KW-0571">Peptide transport</keyword>
<keyword evidence="8 10" id="KW-0472">Membrane</keyword>
<evidence type="ECO:0000313" key="11">
    <source>
        <dbReference type="EMBL" id="KAK0505672.1"/>
    </source>
</evidence>
<feature type="transmembrane region" description="Helical" evidence="10">
    <location>
        <begin position="176"/>
        <end position="197"/>
    </location>
</feature>
<dbReference type="GO" id="GO:0016020">
    <property type="term" value="C:membrane"/>
    <property type="evidence" value="ECO:0007669"/>
    <property type="project" value="UniProtKB-SubCell"/>
</dbReference>
<dbReference type="AlphaFoldDB" id="A0AA39QMI2"/>
<feature type="transmembrane region" description="Helical" evidence="10">
    <location>
        <begin position="95"/>
        <end position="117"/>
    </location>
</feature>
<gene>
    <name evidence="11" type="ORF">EDD18DRAFT_1097181</name>
</gene>
<evidence type="ECO:0000256" key="7">
    <source>
        <dbReference type="ARBA" id="ARBA00022989"/>
    </source>
</evidence>
<evidence type="ECO:0000256" key="1">
    <source>
        <dbReference type="ARBA" id="ARBA00004141"/>
    </source>
</evidence>
<dbReference type="GO" id="GO:0035673">
    <property type="term" value="F:oligopeptide transmembrane transporter activity"/>
    <property type="evidence" value="ECO:0007669"/>
    <property type="project" value="InterPro"/>
</dbReference>
<feature type="compositionally biased region" description="Basic and acidic residues" evidence="9">
    <location>
        <begin position="22"/>
        <end position="34"/>
    </location>
</feature>
<evidence type="ECO:0000256" key="5">
    <source>
        <dbReference type="ARBA" id="ARBA00022856"/>
    </source>
</evidence>
<comment type="similarity">
    <text evidence="2">Belongs to the oligopeptide OPT transporter family.</text>
</comment>
<feature type="transmembrane region" description="Helical" evidence="10">
    <location>
        <begin position="209"/>
        <end position="226"/>
    </location>
</feature>
<dbReference type="InterPro" id="IPR004648">
    <property type="entry name" value="Oligpept_transpt"/>
</dbReference>
<organism evidence="11 12">
    <name type="scientific">Armillaria luteobubalina</name>
    <dbReference type="NCBI Taxonomy" id="153913"/>
    <lineage>
        <taxon>Eukaryota</taxon>
        <taxon>Fungi</taxon>
        <taxon>Dikarya</taxon>
        <taxon>Basidiomycota</taxon>
        <taxon>Agaricomycotina</taxon>
        <taxon>Agaricomycetes</taxon>
        <taxon>Agaricomycetidae</taxon>
        <taxon>Agaricales</taxon>
        <taxon>Marasmiineae</taxon>
        <taxon>Physalacriaceae</taxon>
        <taxon>Armillaria</taxon>
    </lineage>
</organism>
<evidence type="ECO:0000256" key="8">
    <source>
        <dbReference type="ARBA" id="ARBA00023136"/>
    </source>
</evidence>
<feature type="transmembrane region" description="Helical" evidence="10">
    <location>
        <begin position="233"/>
        <end position="251"/>
    </location>
</feature>
<evidence type="ECO:0000256" key="10">
    <source>
        <dbReference type="SAM" id="Phobius"/>
    </source>
</evidence>
<evidence type="ECO:0000256" key="3">
    <source>
        <dbReference type="ARBA" id="ARBA00022448"/>
    </source>
</evidence>
<dbReference type="NCBIfam" id="TIGR00728">
    <property type="entry name" value="OPT_sfam"/>
    <property type="match status" value="1"/>
</dbReference>
<protein>
    <submittedName>
        <fullName evidence="11">OPT oligopeptide transporter</fullName>
    </submittedName>
</protein>
<feature type="transmembrane region" description="Helical" evidence="10">
    <location>
        <begin position="550"/>
        <end position="567"/>
    </location>
</feature>
<name>A0AA39QMI2_9AGAR</name>
<evidence type="ECO:0000256" key="2">
    <source>
        <dbReference type="ARBA" id="ARBA00008807"/>
    </source>
</evidence>
<comment type="subcellular location">
    <subcellularLocation>
        <location evidence="1">Membrane</location>
        <topology evidence="1">Multi-pass membrane protein</topology>
    </subcellularLocation>
</comment>
<feature type="transmembrane region" description="Helical" evidence="10">
    <location>
        <begin position="510"/>
        <end position="529"/>
    </location>
</feature>
<comment type="caution">
    <text evidence="11">The sequence shown here is derived from an EMBL/GenBank/DDBJ whole genome shotgun (WGS) entry which is preliminary data.</text>
</comment>
<dbReference type="PANTHER" id="PTHR22601">
    <property type="entry name" value="ISP4 LIKE PROTEIN"/>
    <property type="match status" value="1"/>
</dbReference>
<keyword evidence="3" id="KW-0813">Transport</keyword>
<keyword evidence="12" id="KW-1185">Reference proteome</keyword>
<feature type="transmembrane region" description="Helical" evidence="10">
    <location>
        <begin position="708"/>
        <end position="733"/>
    </location>
</feature>
<feature type="transmembrane region" description="Helical" evidence="10">
    <location>
        <begin position="667"/>
        <end position="688"/>
    </location>
</feature>
<evidence type="ECO:0000313" key="12">
    <source>
        <dbReference type="Proteomes" id="UP001175228"/>
    </source>
</evidence>
<dbReference type="EMBL" id="JAUEPU010000001">
    <property type="protein sequence ID" value="KAK0505672.1"/>
    <property type="molecule type" value="Genomic_DNA"/>
</dbReference>